<sequence>MTARSYDLAAMQRFIDVLDKQIDAISGERDAVKRTAEALLLGFSGAAATSFDTAHQGWQSGTGPLIEQLRALRDRVSTALENYIKAEEANRSMTGR</sequence>
<dbReference type="OrthoDB" id="4571447at2"/>
<protein>
    <submittedName>
        <fullName evidence="1">WXG100 family type VII secretion target</fullName>
    </submittedName>
</protein>
<dbReference type="STRING" id="1210090.GCA_001613185_03079"/>
<evidence type="ECO:0000313" key="2">
    <source>
        <dbReference type="Proteomes" id="UP000252586"/>
    </source>
</evidence>
<dbReference type="SUPFAM" id="SSF140453">
    <property type="entry name" value="EsxAB dimer-like"/>
    <property type="match status" value="1"/>
</dbReference>
<dbReference type="Proteomes" id="UP000252586">
    <property type="component" value="Unassembled WGS sequence"/>
</dbReference>
<dbReference type="EMBL" id="QNRE01000015">
    <property type="protein sequence ID" value="RBO85269.1"/>
    <property type="molecule type" value="Genomic_DNA"/>
</dbReference>
<dbReference type="Pfam" id="PF06013">
    <property type="entry name" value="WXG100"/>
    <property type="match status" value="1"/>
</dbReference>
<name>A0A366D707_9NOCA</name>
<organism evidence="1 2">
    <name type="scientific">Nocardia puris</name>
    <dbReference type="NCBI Taxonomy" id="208602"/>
    <lineage>
        <taxon>Bacteria</taxon>
        <taxon>Bacillati</taxon>
        <taxon>Actinomycetota</taxon>
        <taxon>Actinomycetes</taxon>
        <taxon>Mycobacteriales</taxon>
        <taxon>Nocardiaceae</taxon>
        <taxon>Nocardia</taxon>
    </lineage>
</organism>
<dbReference type="InterPro" id="IPR010310">
    <property type="entry name" value="T7SS_ESAT-6-like"/>
</dbReference>
<dbReference type="AlphaFoldDB" id="A0A366D707"/>
<keyword evidence="2" id="KW-1185">Reference proteome</keyword>
<reference evidence="1 2" key="1">
    <citation type="submission" date="2018-06" db="EMBL/GenBank/DDBJ databases">
        <title>Genomic Encyclopedia of Type Strains, Phase IV (KMG-IV): sequencing the most valuable type-strain genomes for metagenomic binning, comparative biology and taxonomic classification.</title>
        <authorList>
            <person name="Goeker M."/>
        </authorList>
    </citation>
    <scope>NUCLEOTIDE SEQUENCE [LARGE SCALE GENOMIC DNA]</scope>
    <source>
        <strain evidence="1 2">DSM 44599</strain>
    </source>
</reference>
<proteinExistence type="predicted"/>
<gene>
    <name evidence="1" type="ORF">DFR74_115117</name>
</gene>
<dbReference type="RefSeq" id="WP_067509204.1">
    <property type="nucleotide sequence ID" value="NZ_QNRE01000015.1"/>
</dbReference>
<dbReference type="InterPro" id="IPR036689">
    <property type="entry name" value="ESAT-6-like_sf"/>
</dbReference>
<evidence type="ECO:0000313" key="1">
    <source>
        <dbReference type="EMBL" id="RBO85269.1"/>
    </source>
</evidence>
<dbReference type="Gene3D" id="1.10.287.1060">
    <property type="entry name" value="ESAT-6-like"/>
    <property type="match status" value="1"/>
</dbReference>
<accession>A0A366D707</accession>
<comment type="caution">
    <text evidence="1">The sequence shown here is derived from an EMBL/GenBank/DDBJ whole genome shotgun (WGS) entry which is preliminary data.</text>
</comment>